<evidence type="ECO:0000256" key="3">
    <source>
        <dbReference type="ARBA" id="ARBA00011918"/>
    </source>
</evidence>
<sequence>MLFTWTYSTPKNFDDIILTSDDQALTGLYFAGSKDISEHALKTAEKTSRPFQESIDWLDAYFAGENPQFIPKFRLQDPTSFRQEVAEVMLSIPYGQVVTYQDIANKIADKRGIPSMSAQAVGGAVGWNPICLIIPCHRVVGKDKQLTGYAGGLKNKYQLLKLEGQDMNQFTWPKGGHY</sequence>
<keyword evidence="4 12" id="KW-0489">Methyltransferase</keyword>
<organism evidence="12 13">
    <name type="scientific">Aerococcus urinae</name>
    <dbReference type="NCBI Taxonomy" id="1376"/>
    <lineage>
        <taxon>Bacteria</taxon>
        <taxon>Bacillati</taxon>
        <taxon>Bacillota</taxon>
        <taxon>Bacilli</taxon>
        <taxon>Lactobacillales</taxon>
        <taxon>Aerococcaceae</taxon>
        <taxon>Aerococcus</taxon>
    </lineage>
</organism>
<evidence type="ECO:0000313" key="11">
    <source>
        <dbReference type="EMBL" id="MCY3053402.1"/>
    </source>
</evidence>
<evidence type="ECO:0000256" key="8">
    <source>
        <dbReference type="ARBA" id="ARBA00049348"/>
    </source>
</evidence>
<dbReference type="GO" id="GO:0006281">
    <property type="term" value="P:DNA repair"/>
    <property type="evidence" value="ECO:0007669"/>
    <property type="project" value="UniProtKB-KW"/>
</dbReference>
<evidence type="ECO:0000259" key="10">
    <source>
        <dbReference type="Pfam" id="PF02870"/>
    </source>
</evidence>
<evidence type="ECO:0000313" key="14">
    <source>
        <dbReference type="Proteomes" id="UP001069145"/>
    </source>
</evidence>
<dbReference type="PANTHER" id="PTHR10815">
    <property type="entry name" value="METHYLATED-DNA--PROTEIN-CYSTEINE METHYLTRANSFERASE"/>
    <property type="match status" value="1"/>
</dbReference>
<evidence type="ECO:0000313" key="12">
    <source>
        <dbReference type="EMBL" id="QPS01586.1"/>
    </source>
</evidence>
<reference evidence="11" key="2">
    <citation type="submission" date="2022-09" db="EMBL/GenBank/DDBJ databases">
        <title>Aerococcus urinae taxonomy study.</title>
        <authorList>
            <person name="Christensen J."/>
            <person name="Senneby E."/>
        </authorList>
    </citation>
    <scope>NUCLEOTIDE SEQUENCE</scope>
    <source>
        <strain evidence="11">NLD-066-U95</strain>
    </source>
</reference>
<keyword evidence="5 12" id="KW-0808">Transferase</keyword>
<evidence type="ECO:0000256" key="6">
    <source>
        <dbReference type="ARBA" id="ARBA00022763"/>
    </source>
</evidence>
<dbReference type="InterPro" id="IPR036388">
    <property type="entry name" value="WH-like_DNA-bd_sf"/>
</dbReference>
<dbReference type="InterPro" id="IPR001497">
    <property type="entry name" value="MethylDNA_cys_MeTrfase_AS"/>
</dbReference>
<dbReference type="Proteomes" id="UP001069145">
    <property type="component" value="Unassembled WGS sequence"/>
</dbReference>
<evidence type="ECO:0000256" key="7">
    <source>
        <dbReference type="ARBA" id="ARBA00023204"/>
    </source>
</evidence>
<dbReference type="InterPro" id="IPR036217">
    <property type="entry name" value="MethylDNA_cys_MeTrfase_DNAb"/>
</dbReference>
<dbReference type="Pfam" id="PF01035">
    <property type="entry name" value="DNA_binding_1"/>
    <property type="match status" value="1"/>
</dbReference>
<dbReference type="NCBIfam" id="TIGR00589">
    <property type="entry name" value="ogt"/>
    <property type="match status" value="1"/>
</dbReference>
<dbReference type="GeneID" id="35767931"/>
<accession>A0A109RDZ1</accession>
<dbReference type="PANTHER" id="PTHR10815:SF5">
    <property type="entry name" value="METHYLATED-DNA--PROTEIN-CYSTEINE METHYLTRANSFERASE"/>
    <property type="match status" value="1"/>
</dbReference>
<feature type="domain" description="Methylguanine DNA methyltransferase ribonuclease-like" evidence="10">
    <location>
        <begin position="15"/>
        <end position="67"/>
    </location>
</feature>
<dbReference type="SUPFAM" id="SSF53155">
    <property type="entry name" value="Methylated DNA-protein cysteine methyltransferase domain"/>
    <property type="match status" value="1"/>
</dbReference>
<dbReference type="AlphaFoldDB" id="A0A109RDZ1"/>
<proteinExistence type="inferred from homology"/>
<dbReference type="FunFam" id="1.10.10.10:FF:000214">
    <property type="entry name" value="Methylated-DNA--protein-cysteine methyltransferase"/>
    <property type="match status" value="1"/>
</dbReference>
<comment type="catalytic activity">
    <reaction evidence="1">
        <text>a 4-O-methyl-thymidine in DNA + L-cysteinyl-[protein] = a thymidine in DNA + S-methyl-L-cysteinyl-[protein]</text>
        <dbReference type="Rhea" id="RHEA:53428"/>
        <dbReference type="Rhea" id="RHEA-COMP:10131"/>
        <dbReference type="Rhea" id="RHEA-COMP:10132"/>
        <dbReference type="Rhea" id="RHEA-COMP:13555"/>
        <dbReference type="Rhea" id="RHEA-COMP:13556"/>
        <dbReference type="ChEBI" id="CHEBI:29950"/>
        <dbReference type="ChEBI" id="CHEBI:82612"/>
        <dbReference type="ChEBI" id="CHEBI:137386"/>
        <dbReference type="ChEBI" id="CHEBI:137387"/>
        <dbReference type="EC" id="2.1.1.63"/>
    </reaction>
</comment>
<dbReference type="RefSeq" id="WP_060777592.1">
    <property type="nucleotide sequence ID" value="NZ_CAJHLF010000001.1"/>
</dbReference>
<name>A0A109RDZ1_9LACT</name>
<protein>
    <recommendedName>
        <fullName evidence="3">methylated-DNA--[protein]-cysteine S-methyltransferase</fullName>
        <ecNumber evidence="3">2.1.1.63</ecNumber>
    </recommendedName>
</protein>
<evidence type="ECO:0000256" key="5">
    <source>
        <dbReference type="ARBA" id="ARBA00022679"/>
    </source>
</evidence>
<dbReference type="InterPro" id="IPR008332">
    <property type="entry name" value="MethylG_MeTrfase_N"/>
</dbReference>
<comment type="catalytic activity">
    <reaction evidence="8">
        <text>a 6-O-methyl-2'-deoxyguanosine in DNA + L-cysteinyl-[protein] = S-methyl-L-cysteinyl-[protein] + a 2'-deoxyguanosine in DNA</text>
        <dbReference type="Rhea" id="RHEA:24000"/>
        <dbReference type="Rhea" id="RHEA-COMP:10131"/>
        <dbReference type="Rhea" id="RHEA-COMP:10132"/>
        <dbReference type="Rhea" id="RHEA-COMP:11367"/>
        <dbReference type="Rhea" id="RHEA-COMP:11368"/>
        <dbReference type="ChEBI" id="CHEBI:29950"/>
        <dbReference type="ChEBI" id="CHEBI:82612"/>
        <dbReference type="ChEBI" id="CHEBI:85445"/>
        <dbReference type="ChEBI" id="CHEBI:85448"/>
        <dbReference type="EC" id="2.1.1.63"/>
    </reaction>
</comment>
<dbReference type="KEGG" id="aun:AWM73_00585"/>
<keyword evidence="14" id="KW-1185">Reference proteome</keyword>
<dbReference type="InterPro" id="IPR014048">
    <property type="entry name" value="MethylDNA_cys_MeTrfase_DNA-bd"/>
</dbReference>
<keyword evidence="6" id="KW-0227">DNA damage</keyword>
<reference evidence="12 13" key="1">
    <citation type="submission" date="2020-12" db="EMBL/GenBank/DDBJ databases">
        <title>FDA dAtabase for Regulatory Grade micrObial Sequences (FDA-ARGOS): Supporting development and validation of Infectious Disease Dx tests.</title>
        <authorList>
            <person name="Sproer C."/>
            <person name="Gronow S."/>
            <person name="Severitt S."/>
            <person name="Schroder I."/>
            <person name="Tallon L."/>
            <person name="Sadzewicz L."/>
            <person name="Zhao X."/>
            <person name="Boylan J."/>
            <person name="Ott S."/>
            <person name="Bowen H."/>
            <person name="Vavikolanu K."/>
            <person name="Mehta A."/>
            <person name="Aluvathingal J."/>
            <person name="Nadendla S."/>
            <person name="Lowell S."/>
            <person name="Myers T."/>
            <person name="Yan Y."/>
            <person name="Sichtig H."/>
        </authorList>
    </citation>
    <scope>NUCLEOTIDE SEQUENCE [LARGE SCALE GENOMIC DNA]</scope>
    <source>
        <strain evidence="12 13">FDAARGOS_911</strain>
    </source>
</reference>
<dbReference type="EC" id="2.1.1.63" evidence="3"/>
<dbReference type="OrthoDB" id="9802228at2"/>
<evidence type="ECO:0000256" key="1">
    <source>
        <dbReference type="ARBA" id="ARBA00001286"/>
    </source>
</evidence>
<feature type="domain" description="Methylated-DNA-[protein]-cysteine S-methyltransferase DNA binding" evidence="9">
    <location>
        <begin position="81"/>
        <end position="164"/>
    </location>
</feature>
<dbReference type="Pfam" id="PF02870">
    <property type="entry name" value="Methyltransf_1N"/>
    <property type="match status" value="1"/>
</dbReference>
<dbReference type="CDD" id="cd06445">
    <property type="entry name" value="ATase"/>
    <property type="match status" value="1"/>
</dbReference>
<dbReference type="GO" id="GO:0032259">
    <property type="term" value="P:methylation"/>
    <property type="evidence" value="ECO:0007669"/>
    <property type="project" value="UniProtKB-KW"/>
</dbReference>
<evidence type="ECO:0000313" key="13">
    <source>
        <dbReference type="Proteomes" id="UP000594771"/>
    </source>
</evidence>
<evidence type="ECO:0000256" key="4">
    <source>
        <dbReference type="ARBA" id="ARBA00022603"/>
    </source>
</evidence>
<dbReference type="EMBL" id="JAOTML010000005">
    <property type="protein sequence ID" value="MCY3053402.1"/>
    <property type="molecule type" value="Genomic_DNA"/>
</dbReference>
<dbReference type="Gene3D" id="1.10.10.10">
    <property type="entry name" value="Winged helix-like DNA-binding domain superfamily/Winged helix DNA-binding domain"/>
    <property type="match status" value="1"/>
</dbReference>
<keyword evidence="7" id="KW-0234">DNA repair</keyword>
<evidence type="ECO:0000256" key="2">
    <source>
        <dbReference type="ARBA" id="ARBA00008711"/>
    </source>
</evidence>
<dbReference type="SUPFAM" id="SSF46767">
    <property type="entry name" value="Methylated DNA-protein cysteine methyltransferase, C-terminal domain"/>
    <property type="match status" value="1"/>
</dbReference>
<dbReference type="Gene3D" id="3.30.160.70">
    <property type="entry name" value="Methylated DNA-protein cysteine methyltransferase domain"/>
    <property type="match status" value="1"/>
</dbReference>
<dbReference type="InterPro" id="IPR036631">
    <property type="entry name" value="MGMT_N_sf"/>
</dbReference>
<dbReference type="Proteomes" id="UP000594771">
    <property type="component" value="Chromosome"/>
</dbReference>
<dbReference type="EMBL" id="CP065662">
    <property type="protein sequence ID" value="QPS01586.1"/>
    <property type="molecule type" value="Genomic_DNA"/>
</dbReference>
<gene>
    <name evidence="12" type="ORF">I6G68_00435</name>
    <name evidence="11" type="ORF">ODY43_05285</name>
</gene>
<evidence type="ECO:0000259" key="9">
    <source>
        <dbReference type="Pfam" id="PF01035"/>
    </source>
</evidence>
<dbReference type="GO" id="GO:0003908">
    <property type="term" value="F:methylated-DNA-[protein]-cysteine S-methyltransferase activity"/>
    <property type="evidence" value="ECO:0007669"/>
    <property type="project" value="UniProtKB-EC"/>
</dbReference>
<dbReference type="PROSITE" id="PS00374">
    <property type="entry name" value="MGMT"/>
    <property type="match status" value="1"/>
</dbReference>
<comment type="similarity">
    <text evidence="2">Belongs to the MGMT family.</text>
</comment>